<dbReference type="Proteomes" id="UP000541352">
    <property type="component" value="Unassembled WGS sequence"/>
</dbReference>
<dbReference type="AlphaFoldDB" id="A0A7W6ETX5"/>
<protein>
    <submittedName>
        <fullName evidence="1">Uncharacterized protein</fullName>
    </submittedName>
</protein>
<dbReference type="EMBL" id="JACIBY010000029">
    <property type="protein sequence ID" value="MBB3842203.1"/>
    <property type="molecule type" value="Genomic_DNA"/>
</dbReference>
<organism evidence="1 2">
    <name type="scientific">Runella defluvii</name>
    <dbReference type="NCBI Taxonomy" id="370973"/>
    <lineage>
        <taxon>Bacteria</taxon>
        <taxon>Pseudomonadati</taxon>
        <taxon>Bacteroidota</taxon>
        <taxon>Cytophagia</taxon>
        <taxon>Cytophagales</taxon>
        <taxon>Spirosomataceae</taxon>
        <taxon>Runella</taxon>
    </lineage>
</organism>
<gene>
    <name evidence="1" type="ORF">FHS57_006234</name>
</gene>
<accession>A0A7W6ETX5</accession>
<sequence length="180" mass="20962">MQLEKSEHKLDAYLDHLNPNLKRALTKKQSEMMDKYWKIFGWRCKLFSPEQTRKMIMQEWDVSYSWACEMYNDMEYIFGNTEEVNKNTTRRILLEHYYTALSLAVQGKNKDPLKAGELIAKITDRIAALCGIGDNTEQIPPELLMPRRSVTYVVGTMNVNMSNEQLEPTTIPIIPVNPEK</sequence>
<evidence type="ECO:0000313" key="2">
    <source>
        <dbReference type="Proteomes" id="UP000541352"/>
    </source>
</evidence>
<name>A0A7W6ETX5_9BACT</name>
<dbReference type="RefSeq" id="WP_183980405.1">
    <property type="nucleotide sequence ID" value="NZ_JACIBY010000029.1"/>
</dbReference>
<reference evidence="1 2" key="1">
    <citation type="submission" date="2020-08" db="EMBL/GenBank/DDBJ databases">
        <title>Genomic Encyclopedia of Type Strains, Phase IV (KMG-IV): sequencing the most valuable type-strain genomes for metagenomic binning, comparative biology and taxonomic classification.</title>
        <authorList>
            <person name="Goeker M."/>
        </authorList>
    </citation>
    <scope>NUCLEOTIDE SEQUENCE [LARGE SCALE GENOMIC DNA]</scope>
    <source>
        <strain evidence="1 2">DSM 17976</strain>
    </source>
</reference>
<evidence type="ECO:0000313" key="1">
    <source>
        <dbReference type="EMBL" id="MBB3842203.1"/>
    </source>
</evidence>
<keyword evidence="2" id="KW-1185">Reference proteome</keyword>
<comment type="caution">
    <text evidence="1">The sequence shown here is derived from an EMBL/GenBank/DDBJ whole genome shotgun (WGS) entry which is preliminary data.</text>
</comment>
<proteinExistence type="predicted"/>